<sequence length="163" mass="18163">MATTLTKRQTRLIAIAFPDAALEDAANSTFIVRNGIDRVFARLANVYTQRDHLNDAEFDDRILPRTLERINDNPAKDKSGAGAVVAGGVLRAIFARRDISGSVREQLKSCNTLAFIALIIKDYEAEAEDRNKRFDQAEREGQQRQYVLWVKQGGAGQASGVRR</sequence>
<gene>
    <name evidence="1" type="ORF">LTR78_006776</name>
</gene>
<dbReference type="Proteomes" id="UP001274830">
    <property type="component" value="Unassembled WGS sequence"/>
</dbReference>
<dbReference type="EMBL" id="JAUTXT010000026">
    <property type="protein sequence ID" value="KAK3673231.1"/>
    <property type="molecule type" value="Genomic_DNA"/>
</dbReference>
<dbReference type="AlphaFoldDB" id="A0AAE0WK76"/>
<keyword evidence="2" id="KW-1185">Reference proteome</keyword>
<reference evidence="1" key="1">
    <citation type="submission" date="2023-07" db="EMBL/GenBank/DDBJ databases">
        <title>Black Yeasts Isolated from many extreme environments.</title>
        <authorList>
            <person name="Coleine C."/>
            <person name="Stajich J.E."/>
            <person name="Selbmann L."/>
        </authorList>
    </citation>
    <scope>NUCLEOTIDE SEQUENCE</scope>
    <source>
        <strain evidence="1">CCFEE 5485</strain>
    </source>
</reference>
<protein>
    <submittedName>
        <fullName evidence="1">Uncharacterized protein</fullName>
    </submittedName>
</protein>
<evidence type="ECO:0000313" key="2">
    <source>
        <dbReference type="Proteomes" id="UP001274830"/>
    </source>
</evidence>
<comment type="caution">
    <text evidence="1">The sequence shown here is derived from an EMBL/GenBank/DDBJ whole genome shotgun (WGS) entry which is preliminary data.</text>
</comment>
<evidence type="ECO:0000313" key="1">
    <source>
        <dbReference type="EMBL" id="KAK3673231.1"/>
    </source>
</evidence>
<proteinExistence type="predicted"/>
<organism evidence="1 2">
    <name type="scientific">Recurvomyces mirabilis</name>
    <dbReference type="NCBI Taxonomy" id="574656"/>
    <lineage>
        <taxon>Eukaryota</taxon>
        <taxon>Fungi</taxon>
        <taxon>Dikarya</taxon>
        <taxon>Ascomycota</taxon>
        <taxon>Pezizomycotina</taxon>
        <taxon>Dothideomycetes</taxon>
        <taxon>Dothideomycetidae</taxon>
        <taxon>Mycosphaerellales</taxon>
        <taxon>Teratosphaeriaceae</taxon>
        <taxon>Recurvomyces</taxon>
    </lineage>
</organism>
<name>A0AAE0WK76_9PEZI</name>
<accession>A0AAE0WK76</accession>